<organism evidence="2">
    <name type="scientific">Dipodfec virus RodF1_35</name>
    <dbReference type="NCBI Taxonomy" id="2929295"/>
    <lineage>
        <taxon>Viruses</taxon>
        <taxon>Monodnaviria</taxon>
        <taxon>Sangervirae</taxon>
        <taxon>Phixviricota</taxon>
        <taxon>Malgrandaviricetes</taxon>
        <taxon>Petitvirales</taxon>
        <taxon>Microviridae</taxon>
    </lineage>
</organism>
<feature type="domain" description="Replication-associated protein ORF2/G2P" evidence="1">
    <location>
        <begin position="142"/>
        <end position="252"/>
    </location>
</feature>
<evidence type="ECO:0000259" key="1">
    <source>
        <dbReference type="Pfam" id="PF23343"/>
    </source>
</evidence>
<name>A0A976R7J3_9VIRU</name>
<reference evidence="2" key="1">
    <citation type="submission" date="2022-02" db="EMBL/GenBank/DDBJ databases">
        <title>Towards deciphering the DNA virus diversity associated with rodent species in the families Cricetidae and Heteromyidae.</title>
        <authorList>
            <person name="Lund M."/>
            <person name="Larsen B.B."/>
            <person name="Gryseels S."/>
            <person name="Kraberger S."/>
            <person name="Rowsey D.M."/>
            <person name="Steger L."/>
            <person name="Yule K.M."/>
            <person name="Upham N.S."/>
            <person name="Worobey M."/>
            <person name="Van Doorslaer K."/>
            <person name="Varsani A."/>
        </authorList>
    </citation>
    <scope>NUCLEOTIDE SEQUENCE</scope>
    <source>
        <strain evidence="2">NeonRodF1_35</strain>
    </source>
</reference>
<protein>
    <submittedName>
        <fullName evidence="2">Replication initiator protein</fullName>
    </submittedName>
</protein>
<evidence type="ECO:0000313" key="2">
    <source>
        <dbReference type="EMBL" id="UPW42014.1"/>
    </source>
</evidence>
<dbReference type="Pfam" id="PF23343">
    <property type="entry name" value="REP_ORF2-G2P"/>
    <property type="match status" value="1"/>
</dbReference>
<proteinExistence type="predicted"/>
<dbReference type="InterPro" id="IPR056906">
    <property type="entry name" value="ORF2/G2P_dom"/>
</dbReference>
<sequence length="469" mass="55087">MCLTPRVSINPSFYYYARKHGSVVIYGECIRVVDCHCRVDTAPIYNFLSSHFSDNFVYSTTKTRLGNTVRRYLVLDDSTFQDLCNNSFFYDDFTRTCVSKPIFCQFNCGKCYECLLQRRSNLVSTVTLGFCGLTCPAVKLLITYDDDNLPSDGVSKRDCQLFFKRLRYYLSRAGFNSSFKYFLCAEYGHSRHRPHYHAVLYNILDQPCGNDYYVYKLICHFINISWNKGYVTINQAKDSGCASYFTKYMTKAEHNVPEGSNPLFYLKSVGLTRNYFERYASFHRANPTCLDCKFTYMNDVVTTSIPTSLSMRLFPPVYNVLGSKTSSVFRHMYLYTYFMNRFISDGHLNEFLPPYFGMLEHDELYFRYCPSEYEMSKRYYEHMREHSNLSYESLYSLYSNRFNRLVSFAIKYLSKHPPLSLSPELRSAREAHIAAKVAFFNRNFSTMRERNIRQLNLVNAMVFRSTDQQ</sequence>
<dbReference type="EMBL" id="OM869709">
    <property type="protein sequence ID" value="UPW42014.1"/>
    <property type="molecule type" value="Genomic_DNA"/>
</dbReference>
<accession>A0A976R7J3</accession>